<evidence type="ECO:0000313" key="2">
    <source>
        <dbReference type="EMBL" id="KAE9348364.1"/>
    </source>
</evidence>
<feature type="region of interest" description="Disordered" evidence="1">
    <location>
        <begin position="235"/>
        <end position="254"/>
    </location>
</feature>
<comment type="caution">
    <text evidence="2">The sequence shown here is derived from an EMBL/GenBank/DDBJ whole genome shotgun (WGS) entry which is preliminary data.</text>
</comment>
<dbReference type="AlphaFoldDB" id="A0A6A4G0S3"/>
<dbReference type="EMBL" id="QXFT01000288">
    <property type="protein sequence ID" value="KAE9348364.1"/>
    <property type="molecule type" value="Genomic_DNA"/>
</dbReference>
<feature type="compositionally biased region" description="Polar residues" evidence="1">
    <location>
        <begin position="35"/>
        <end position="48"/>
    </location>
</feature>
<evidence type="ECO:0000256" key="1">
    <source>
        <dbReference type="SAM" id="MobiDB-lite"/>
    </source>
</evidence>
<dbReference type="Proteomes" id="UP000434957">
    <property type="component" value="Unassembled WGS sequence"/>
</dbReference>
<organism evidence="2 3">
    <name type="scientific">Phytophthora rubi</name>
    <dbReference type="NCBI Taxonomy" id="129364"/>
    <lineage>
        <taxon>Eukaryota</taxon>
        <taxon>Sar</taxon>
        <taxon>Stramenopiles</taxon>
        <taxon>Oomycota</taxon>
        <taxon>Peronosporomycetes</taxon>
        <taxon>Peronosporales</taxon>
        <taxon>Peronosporaceae</taxon>
        <taxon>Phytophthora</taxon>
    </lineage>
</organism>
<reference evidence="2 3" key="1">
    <citation type="submission" date="2018-08" db="EMBL/GenBank/DDBJ databases">
        <title>Genomic investigation of the strawberry pathogen Phytophthora fragariae indicates pathogenicity is determined by transcriptional variation in three key races.</title>
        <authorList>
            <person name="Adams T.M."/>
            <person name="Armitage A.D."/>
            <person name="Sobczyk M.K."/>
            <person name="Bates H.J."/>
            <person name="Dunwell J.M."/>
            <person name="Nellist C.F."/>
            <person name="Harrison R.J."/>
        </authorList>
    </citation>
    <scope>NUCLEOTIDE SEQUENCE [LARGE SCALE GENOMIC DNA]</scope>
    <source>
        <strain evidence="2 3">SCRP333</strain>
    </source>
</reference>
<name>A0A6A4G0S3_9STRA</name>
<feature type="region of interest" description="Disordered" evidence="1">
    <location>
        <begin position="86"/>
        <end position="111"/>
    </location>
</feature>
<evidence type="ECO:0000313" key="3">
    <source>
        <dbReference type="Proteomes" id="UP000434957"/>
    </source>
</evidence>
<feature type="region of interest" description="Disordered" evidence="1">
    <location>
        <begin position="35"/>
        <end position="55"/>
    </location>
</feature>
<protein>
    <submittedName>
        <fullName evidence="2">Uncharacterized protein</fullName>
    </submittedName>
</protein>
<sequence>MEEQTVNCFPGTAAAHALETPAIRHSAQQLVARMTKNQPSVRSISAGNAPQPRVDNIGDCGIATSSPSGDREFFLDEFIAENDNKKIQNSGKVAQDNGGQGKRSRQNSSHFETVRIVPDHSATKTWAPDGLVKLSASGGGGGSLSVKVSMSKKRPLPVVQVKIHEKEEEAPEQWTRAEFMTSTRSASQQAAIELGVQMAWGLKFAAGRASSPQKGERRRINLRSLSQRLAGLAARIQDAPSKHKQKASASPTAA</sequence>
<gene>
    <name evidence="2" type="ORF">PR003_g6461</name>
</gene>
<accession>A0A6A4G0S3</accession>
<proteinExistence type="predicted"/>
<keyword evidence="3" id="KW-1185">Reference proteome</keyword>